<keyword evidence="2 7" id="KW-0813">Transport</keyword>
<dbReference type="SUPFAM" id="SSF161098">
    <property type="entry name" value="MetI-like"/>
    <property type="match status" value="1"/>
</dbReference>
<comment type="subcellular location">
    <subcellularLocation>
        <location evidence="1 7">Cell membrane</location>
        <topology evidence="1 7">Multi-pass membrane protein</topology>
    </subcellularLocation>
</comment>
<dbReference type="PANTHER" id="PTHR43744">
    <property type="entry name" value="ABC TRANSPORTER PERMEASE PROTEIN MG189-RELATED-RELATED"/>
    <property type="match status" value="1"/>
</dbReference>
<keyword evidence="5 7" id="KW-1133">Transmembrane helix</keyword>
<sequence length="282" mass="30933">MTHASTARPGNRTWGAIATGATLLLGVLWAFPLLWAVLTALKTEEQAVAQPLQWLPTTPTFTAFRDVLTVGNLPRWFLNSALTSLAITLATVALAALAAYAFSQLQFRGKNILFWVFLAGIMVPFEALLIPLFRLMNDLGTVNTYAGIILPQIVSPVAVYVFKGFFDQVPKEIREAAVVDGANEWRILWNVFVPLSGTVLWAIGIVTFIAAWNNFLWPFIITTSPEMMTIPLGLTQVQDAYGLRFARTMATAVLGGLPVVLAYLIFQRRVTEGFLTVTGVKG</sequence>
<organism evidence="9 10">
    <name type="scientific">Deinococcus aetherius</name>
    <dbReference type="NCBI Taxonomy" id="200252"/>
    <lineage>
        <taxon>Bacteria</taxon>
        <taxon>Thermotogati</taxon>
        <taxon>Deinococcota</taxon>
        <taxon>Deinococci</taxon>
        <taxon>Deinococcales</taxon>
        <taxon>Deinococcaceae</taxon>
        <taxon>Deinococcus</taxon>
    </lineage>
</organism>
<feature type="transmembrane region" description="Helical" evidence="7">
    <location>
        <begin position="76"/>
        <end position="100"/>
    </location>
</feature>
<keyword evidence="10" id="KW-1185">Reference proteome</keyword>
<keyword evidence="3" id="KW-1003">Cell membrane</keyword>
<feature type="transmembrane region" description="Helical" evidence="7">
    <location>
        <begin position="112"/>
        <end position="133"/>
    </location>
</feature>
<geneLocation type="plasmid" evidence="9 10">
    <name>pDAETH-2</name>
</geneLocation>
<evidence type="ECO:0000256" key="5">
    <source>
        <dbReference type="ARBA" id="ARBA00022989"/>
    </source>
</evidence>
<dbReference type="PANTHER" id="PTHR43744:SF12">
    <property type="entry name" value="ABC TRANSPORTER PERMEASE PROTEIN MG189-RELATED"/>
    <property type="match status" value="1"/>
</dbReference>
<dbReference type="Pfam" id="PF00528">
    <property type="entry name" value="BPD_transp_1"/>
    <property type="match status" value="1"/>
</dbReference>
<accession>A0ABM8AKU4</accession>
<protein>
    <submittedName>
        <fullName evidence="9">Sugar ABC transporter permease</fullName>
    </submittedName>
</protein>
<dbReference type="CDD" id="cd06261">
    <property type="entry name" value="TM_PBP2"/>
    <property type="match status" value="1"/>
</dbReference>
<comment type="similarity">
    <text evidence="7">Belongs to the binding-protein-dependent transport system permease family.</text>
</comment>
<dbReference type="RefSeq" id="WP_264778280.1">
    <property type="nucleotide sequence ID" value="NZ_AP026562.1"/>
</dbReference>
<evidence type="ECO:0000313" key="10">
    <source>
        <dbReference type="Proteomes" id="UP001064971"/>
    </source>
</evidence>
<dbReference type="InterPro" id="IPR035906">
    <property type="entry name" value="MetI-like_sf"/>
</dbReference>
<evidence type="ECO:0000256" key="3">
    <source>
        <dbReference type="ARBA" id="ARBA00022475"/>
    </source>
</evidence>
<evidence type="ECO:0000256" key="4">
    <source>
        <dbReference type="ARBA" id="ARBA00022692"/>
    </source>
</evidence>
<feature type="domain" description="ABC transmembrane type-1" evidence="8">
    <location>
        <begin position="77"/>
        <end position="266"/>
    </location>
</feature>
<evidence type="ECO:0000256" key="6">
    <source>
        <dbReference type="ARBA" id="ARBA00023136"/>
    </source>
</evidence>
<keyword evidence="6 7" id="KW-0472">Membrane</keyword>
<dbReference type="PROSITE" id="PS50928">
    <property type="entry name" value="ABC_TM1"/>
    <property type="match status" value="1"/>
</dbReference>
<evidence type="ECO:0000256" key="7">
    <source>
        <dbReference type="RuleBase" id="RU363032"/>
    </source>
</evidence>
<name>A0ABM8AKU4_9DEIO</name>
<feature type="transmembrane region" description="Helical" evidence="7">
    <location>
        <begin position="246"/>
        <end position="266"/>
    </location>
</feature>
<dbReference type="Gene3D" id="1.10.3720.10">
    <property type="entry name" value="MetI-like"/>
    <property type="match status" value="1"/>
</dbReference>
<reference evidence="9" key="1">
    <citation type="submission" date="2022-07" db="EMBL/GenBank/DDBJ databases">
        <title>Complete Genome Sequence of the Radioresistant Bacterium Deinococcus aetherius ST0316, Isolated from the Air Dust collected in Lower Stratosphere above Japan.</title>
        <authorList>
            <person name="Satoh K."/>
            <person name="Hagiwara K."/>
            <person name="Katsumata K."/>
            <person name="Kubo A."/>
            <person name="Yokobori S."/>
            <person name="Yamagishi A."/>
            <person name="Oono Y."/>
            <person name="Narumi I."/>
        </authorList>
    </citation>
    <scope>NUCLEOTIDE SEQUENCE</scope>
    <source>
        <strain evidence="9">ST0316</strain>
        <plasmid evidence="9">pDAETH-2</plasmid>
    </source>
</reference>
<evidence type="ECO:0000256" key="2">
    <source>
        <dbReference type="ARBA" id="ARBA00022448"/>
    </source>
</evidence>
<evidence type="ECO:0000259" key="8">
    <source>
        <dbReference type="PROSITE" id="PS50928"/>
    </source>
</evidence>
<gene>
    <name evidence="9" type="ORF">DAETH_44150</name>
</gene>
<dbReference type="InterPro" id="IPR000515">
    <property type="entry name" value="MetI-like"/>
</dbReference>
<dbReference type="Proteomes" id="UP001064971">
    <property type="component" value="Plasmid pDAETH-2"/>
</dbReference>
<feature type="transmembrane region" description="Helical" evidence="7">
    <location>
        <begin position="187"/>
        <end position="209"/>
    </location>
</feature>
<keyword evidence="9" id="KW-0614">Plasmid</keyword>
<dbReference type="EMBL" id="AP026562">
    <property type="protein sequence ID" value="BDP44446.1"/>
    <property type="molecule type" value="Genomic_DNA"/>
</dbReference>
<evidence type="ECO:0000313" key="9">
    <source>
        <dbReference type="EMBL" id="BDP44446.1"/>
    </source>
</evidence>
<feature type="transmembrane region" description="Helical" evidence="7">
    <location>
        <begin position="12"/>
        <end position="35"/>
    </location>
</feature>
<proteinExistence type="inferred from homology"/>
<keyword evidence="4 7" id="KW-0812">Transmembrane</keyword>
<feature type="transmembrane region" description="Helical" evidence="7">
    <location>
        <begin position="145"/>
        <end position="166"/>
    </location>
</feature>
<evidence type="ECO:0000256" key="1">
    <source>
        <dbReference type="ARBA" id="ARBA00004651"/>
    </source>
</evidence>